<sequence length="413" mass="47197">MESDSETNNGTQDKQEDMSFVKSTAEIEETLRLFRIHTDNVKPLTYALYSTEPLDKPSEQFMILEADDHILKSIEAGECVSFRGELDEPAVLCSGTRSYEVKEAETSSTCLLIPSIDEMEAKAGDLSEKKMESVQILGVYSKYFEIRECSPKLGKLVRVLEPTAFKGLEYENTIEKSALLDWDKVKSIIQASDGEILRHIPDLLVVEMNGYFRLISFEFEARAVPLMLDLLEANSWEIDEVDKEESYDSLKEIIPKPVFECLFAKYASPSDKTKKDGTKLYKYDEEKSTKLLARMLLTGCPSNNLSDFMEAWQIGCPPALKPKEEYLYGVGIILEDDMRRKRVNLFLECDLSDNLSTRLDQLFKAKPKWTVKEITPYLEKFSTSRQDVNAILTKFARQATVNGERFYCSKHGR</sequence>
<feature type="compositionally biased region" description="Polar residues" evidence="4">
    <location>
        <begin position="1"/>
        <end position="12"/>
    </location>
</feature>
<proteinExistence type="inferred from homology"/>
<evidence type="ECO:0000313" key="6">
    <source>
        <dbReference type="Proteomes" id="UP001627154"/>
    </source>
</evidence>
<evidence type="ECO:0000256" key="2">
    <source>
        <dbReference type="ARBA" id="ARBA00017682"/>
    </source>
</evidence>
<dbReference type="InterPro" id="IPR019128">
    <property type="entry name" value="Dcc1"/>
</dbReference>
<protein>
    <recommendedName>
        <fullName evidence="2">Sister chromatid cohesion protein DCC1</fullName>
    </recommendedName>
</protein>
<dbReference type="Proteomes" id="UP001627154">
    <property type="component" value="Unassembled WGS sequence"/>
</dbReference>
<dbReference type="EMBL" id="JBJJXI010000048">
    <property type="protein sequence ID" value="KAL3401254.1"/>
    <property type="molecule type" value="Genomic_DNA"/>
</dbReference>
<comment type="caution">
    <text evidence="5">The sequence shown here is derived from an EMBL/GenBank/DDBJ whole genome shotgun (WGS) entry which is preliminary data.</text>
</comment>
<dbReference type="PANTHER" id="PTHR13395:SF6">
    <property type="entry name" value="SISTER CHROMATID COHESION PROTEIN DCC1"/>
    <property type="match status" value="1"/>
</dbReference>
<name>A0ABD2X7Z0_9HYME</name>
<gene>
    <name evidence="5" type="ORF">TKK_005559</name>
</gene>
<accession>A0ABD2X7Z0</accession>
<dbReference type="GO" id="GO:0006260">
    <property type="term" value="P:DNA replication"/>
    <property type="evidence" value="ECO:0007669"/>
    <property type="project" value="UniProtKB-KW"/>
</dbReference>
<dbReference type="PANTHER" id="PTHR13395">
    <property type="entry name" value="SISTER CHROMATID COHESION PROTEIN DCC1-RELATED"/>
    <property type="match status" value="1"/>
</dbReference>
<feature type="region of interest" description="Disordered" evidence="4">
    <location>
        <begin position="1"/>
        <end position="20"/>
    </location>
</feature>
<dbReference type="Pfam" id="PF09724">
    <property type="entry name" value="Dcc1"/>
    <property type="match status" value="1"/>
</dbReference>
<keyword evidence="3" id="KW-0235">DNA replication</keyword>
<comment type="similarity">
    <text evidence="1">Belongs to the DCC1 family.</text>
</comment>
<evidence type="ECO:0000256" key="4">
    <source>
        <dbReference type="SAM" id="MobiDB-lite"/>
    </source>
</evidence>
<evidence type="ECO:0000256" key="3">
    <source>
        <dbReference type="ARBA" id="ARBA00022705"/>
    </source>
</evidence>
<organism evidence="5 6">
    <name type="scientific">Trichogramma kaykai</name>
    <dbReference type="NCBI Taxonomy" id="54128"/>
    <lineage>
        <taxon>Eukaryota</taxon>
        <taxon>Metazoa</taxon>
        <taxon>Ecdysozoa</taxon>
        <taxon>Arthropoda</taxon>
        <taxon>Hexapoda</taxon>
        <taxon>Insecta</taxon>
        <taxon>Pterygota</taxon>
        <taxon>Neoptera</taxon>
        <taxon>Endopterygota</taxon>
        <taxon>Hymenoptera</taxon>
        <taxon>Apocrita</taxon>
        <taxon>Proctotrupomorpha</taxon>
        <taxon>Chalcidoidea</taxon>
        <taxon>Trichogrammatidae</taxon>
        <taxon>Trichogramma</taxon>
    </lineage>
</organism>
<dbReference type="AlphaFoldDB" id="A0ABD2X7Z0"/>
<evidence type="ECO:0000313" key="5">
    <source>
        <dbReference type="EMBL" id="KAL3401254.1"/>
    </source>
</evidence>
<keyword evidence="6" id="KW-1185">Reference proteome</keyword>
<reference evidence="5 6" key="1">
    <citation type="journal article" date="2024" name="bioRxiv">
        <title>A reference genome for Trichogramma kaykai: A tiny desert-dwelling parasitoid wasp with competing sex-ratio distorters.</title>
        <authorList>
            <person name="Culotta J."/>
            <person name="Lindsey A.R."/>
        </authorList>
    </citation>
    <scope>NUCLEOTIDE SEQUENCE [LARGE SCALE GENOMIC DNA]</scope>
    <source>
        <strain evidence="5 6">KSX58</strain>
    </source>
</reference>
<evidence type="ECO:0000256" key="1">
    <source>
        <dbReference type="ARBA" id="ARBA00007017"/>
    </source>
</evidence>